<keyword evidence="3" id="KW-1185">Reference proteome</keyword>
<accession>A0A5N5QEY9</accession>
<gene>
    <name evidence="2" type="ORF">CTheo_6473</name>
</gene>
<sequence length="151" mass="16236">MGLVVPSTNSHHAVSIKLSSRHSPPMPSSPLANGVYRIFDGGERWLSRSGVKPGTGAGTQLVMLTEAEGTTEGFNWKLQYDAVQAAYTIHNVASGLYASFEGPATENAHLGAHSKPKYFDFEPVGPQSYRQAISGCSEQEYLNFSLGPGYN</sequence>
<evidence type="ECO:0000313" key="3">
    <source>
        <dbReference type="Proteomes" id="UP000383932"/>
    </source>
</evidence>
<dbReference type="EMBL" id="SSOP01000199">
    <property type="protein sequence ID" value="KAB5590083.1"/>
    <property type="molecule type" value="Genomic_DNA"/>
</dbReference>
<dbReference type="Proteomes" id="UP000383932">
    <property type="component" value="Unassembled WGS sequence"/>
</dbReference>
<feature type="compositionally biased region" description="Polar residues" evidence="1">
    <location>
        <begin position="1"/>
        <end position="12"/>
    </location>
</feature>
<evidence type="ECO:0000256" key="1">
    <source>
        <dbReference type="SAM" id="MobiDB-lite"/>
    </source>
</evidence>
<name>A0A5N5QEY9_9AGAM</name>
<dbReference type="AlphaFoldDB" id="A0A5N5QEY9"/>
<comment type="caution">
    <text evidence="2">The sequence shown here is derived from an EMBL/GenBank/DDBJ whole genome shotgun (WGS) entry which is preliminary data.</text>
</comment>
<dbReference type="OrthoDB" id="3133500at2759"/>
<organism evidence="2 3">
    <name type="scientific">Ceratobasidium theobromae</name>
    <dbReference type="NCBI Taxonomy" id="1582974"/>
    <lineage>
        <taxon>Eukaryota</taxon>
        <taxon>Fungi</taxon>
        <taxon>Dikarya</taxon>
        <taxon>Basidiomycota</taxon>
        <taxon>Agaricomycotina</taxon>
        <taxon>Agaricomycetes</taxon>
        <taxon>Cantharellales</taxon>
        <taxon>Ceratobasidiaceae</taxon>
        <taxon>Ceratobasidium</taxon>
    </lineage>
</organism>
<protein>
    <submittedName>
        <fullName evidence="2">Uncharacterized protein</fullName>
    </submittedName>
</protein>
<feature type="region of interest" description="Disordered" evidence="1">
    <location>
        <begin position="1"/>
        <end position="28"/>
    </location>
</feature>
<dbReference type="Gene3D" id="2.80.10.50">
    <property type="match status" value="1"/>
</dbReference>
<evidence type="ECO:0000313" key="2">
    <source>
        <dbReference type="EMBL" id="KAB5590083.1"/>
    </source>
</evidence>
<reference evidence="2 3" key="1">
    <citation type="journal article" date="2019" name="Fungal Biol. Biotechnol.">
        <title>Draft genome sequence of fastidious pathogen Ceratobasidium theobromae, which causes vascular-streak dieback in Theobroma cacao.</title>
        <authorList>
            <person name="Ali S.S."/>
            <person name="Asman A."/>
            <person name="Shao J."/>
            <person name="Firmansyah A.P."/>
            <person name="Susilo A.W."/>
            <person name="Rosmana A."/>
            <person name="McMahon P."/>
            <person name="Junaid M."/>
            <person name="Guest D."/>
            <person name="Kheng T.Y."/>
            <person name="Meinhardt L.W."/>
            <person name="Bailey B.A."/>
        </authorList>
    </citation>
    <scope>NUCLEOTIDE SEQUENCE [LARGE SCALE GENOMIC DNA]</scope>
    <source>
        <strain evidence="2 3">CT2</strain>
    </source>
</reference>
<proteinExistence type="predicted"/>